<dbReference type="CDD" id="cd00571">
    <property type="entry name" value="UreE"/>
    <property type="match status" value="1"/>
</dbReference>
<dbReference type="Gene3D" id="3.30.70.790">
    <property type="entry name" value="UreE, C-terminal domain"/>
    <property type="match status" value="1"/>
</dbReference>
<dbReference type="GO" id="GO:0016151">
    <property type="term" value="F:nickel cation binding"/>
    <property type="evidence" value="ECO:0007669"/>
    <property type="project" value="UniProtKB-UniRule"/>
</dbReference>
<dbReference type="SMART" id="SM00988">
    <property type="entry name" value="UreE_N"/>
    <property type="match status" value="1"/>
</dbReference>
<dbReference type="GO" id="GO:0065003">
    <property type="term" value="P:protein-containing complex assembly"/>
    <property type="evidence" value="ECO:0007669"/>
    <property type="project" value="InterPro"/>
</dbReference>
<feature type="domain" description="UreE urease accessory N-terminal" evidence="9">
    <location>
        <begin position="1"/>
        <end position="65"/>
    </location>
</feature>
<dbReference type="GO" id="GO:0005737">
    <property type="term" value="C:cytoplasm"/>
    <property type="evidence" value="ECO:0007669"/>
    <property type="project" value="UniProtKB-SubCell"/>
</dbReference>
<dbReference type="GO" id="GO:0051082">
    <property type="term" value="F:unfolded protein binding"/>
    <property type="evidence" value="ECO:0007669"/>
    <property type="project" value="UniProtKB-UniRule"/>
</dbReference>
<dbReference type="SUPFAM" id="SSF69287">
    <property type="entry name" value="Urease metallochaperone UreE, N-terminal domain"/>
    <property type="match status" value="1"/>
</dbReference>
<proteinExistence type="inferred from homology"/>
<comment type="subcellular location">
    <subcellularLocation>
        <location evidence="1 7">Cytoplasm</location>
    </subcellularLocation>
</comment>
<reference evidence="10" key="1">
    <citation type="submission" date="2022-08" db="EMBL/GenBank/DDBJ databases">
        <title>Complete Genome Sequences of 2 Bosea sp. soil isolates.</title>
        <authorList>
            <person name="Alvarez Arevalo M."/>
            <person name="Sterndorff E.B."/>
            <person name="Faurdal D."/>
            <person name="Joergensen T.S."/>
            <person name="Weber T."/>
        </authorList>
    </citation>
    <scope>NUCLEOTIDE SEQUENCE</scope>
    <source>
        <strain evidence="10">NBC_00436</strain>
    </source>
</reference>
<name>A0A9E8A065_9HYPH</name>
<dbReference type="Gene3D" id="2.60.260.20">
    <property type="entry name" value="Urease metallochaperone UreE, N-terminal domain"/>
    <property type="match status" value="1"/>
</dbReference>
<keyword evidence="3 7" id="KW-0533">Nickel</keyword>
<organism evidence="10">
    <name type="scientific">Bosea sp. NBC_00436</name>
    <dbReference type="NCBI Taxonomy" id="2969620"/>
    <lineage>
        <taxon>Bacteria</taxon>
        <taxon>Pseudomonadati</taxon>
        <taxon>Pseudomonadota</taxon>
        <taxon>Alphaproteobacteria</taxon>
        <taxon>Hyphomicrobiales</taxon>
        <taxon>Boseaceae</taxon>
        <taxon>Bosea</taxon>
    </lineage>
</organism>
<evidence type="ECO:0000256" key="8">
    <source>
        <dbReference type="SAM" id="MobiDB-lite"/>
    </source>
</evidence>
<dbReference type="EMBL" id="CP102774">
    <property type="protein sequence ID" value="UZF88059.1"/>
    <property type="molecule type" value="Genomic_DNA"/>
</dbReference>
<evidence type="ECO:0000256" key="6">
    <source>
        <dbReference type="ARBA" id="ARBA00023186"/>
    </source>
</evidence>
<evidence type="ECO:0000313" key="10">
    <source>
        <dbReference type="EMBL" id="UZF88059.1"/>
    </source>
</evidence>
<keyword evidence="5" id="KW-0862">Zinc</keyword>
<evidence type="ECO:0000256" key="7">
    <source>
        <dbReference type="HAMAP-Rule" id="MF_00822"/>
    </source>
</evidence>
<keyword evidence="6 7" id="KW-0143">Chaperone</keyword>
<dbReference type="InterPro" id="IPR007864">
    <property type="entry name" value="UreE_C_dom"/>
</dbReference>
<sequence>MLRALSHSHGGRDKPAGTLRLDHAARHLRRKLMTTDQGEEIMVDLPEPVLFADGDRLVLDDGRSVAIIAAEEALYEVLPGPACLLRHLAWHLGNRHLPAQIDEDRILIQRDHVIRAMLEGLGASIREVVAPFQPVHGAYHAQGHDHGHSHHHGHAHGHGHHHHHD</sequence>
<keyword evidence="4" id="KW-0479">Metal-binding</keyword>
<dbReference type="PIRSF" id="PIRSF036402">
    <property type="entry name" value="Ureas_acces_UreE"/>
    <property type="match status" value="1"/>
</dbReference>
<dbReference type="InterPro" id="IPR020549">
    <property type="entry name" value="YbeY_CS"/>
</dbReference>
<dbReference type="SUPFAM" id="SSF69737">
    <property type="entry name" value="Urease metallochaperone UreE, C-terminal domain"/>
    <property type="match status" value="1"/>
</dbReference>
<feature type="compositionally biased region" description="Basic residues" evidence="8">
    <location>
        <begin position="147"/>
        <end position="165"/>
    </location>
</feature>
<gene>
    <name evidence="7" type="primary">ureE</name>
    <name evidence="10" type="ORF">NWE54_04535</name>
</gene>
<dbReference type="Pfam" id="PF05194">
    <property type="entry name" value="UreE_C"/>
    <property type="match status" value="1"/>
</dbReference>
<comment type="function">
    <text evidence="7">Involved in urease metallocenter assembly. Binds nickel. Probably functions as a nickel donor during metallocenter assembly.</text>
</comment>
<dbReference type="InterPro" id="IPR004029">
    <property type="entry name" value="UreE_N"/>
</dbReference>
<evidence type="ECO:0000256" key="3">
    <source>
        <dbReference type="ARBA" id="ARBA00022596"/>
    </source>
</evidence>
<evidence type="ECO:0000256" key="2">
    <source>
        <dbReference type="ARBA" id="ARBA00022490"/>
    </source>
</evidence>
<dbReference type="PROSITE" id="PS01306">
    <property type="entry name" value="UPF0054"/>
    <property type="match status" value="1"/>
</dbReference>
<dbReference type="Pfam" id="PF02814">
    <property type="entry name" value="UreE_N"/>
    <property type="match status" value="1"/>
</dbReference>
<dbReference type="HAMAP" id="MF_00822">
    <property type="entry name" value="UreE"/>
    <property type="match status" value="1"/>
</dbReference>
<dbReference type="InterPro" id="IPR036118">
    <property type="entry name" value="UreE_N_sf"/>
</dbReference>
<accession>A0A9E8A065</accession>
<evidence type="ECO:0000256" key="5">
    <source>
        <dbReference type="ARBA" id="ARBA00022833"/>
    </source>
</evidence>
<keyword evidence="2 7" id="KW-0963">Cytoplasm</keyword>
<comment type="similarity">
    <text evidence="7">Belongs to the UreE family.</text>
</comment>
<evidence type="ECO:0000256" key="1">
    <source>
        <dbReference type="ARBA" id="ARBA00004496"/>
    </source>
</evidence>
<evidence type="ECO:0000256" key="4">
    <source>
        <dbReference type="ARBA" id="ARBA00022723"/>
    </source>
</evidence>
<dbReference type="GO" id="GO:0006457">
    <property type="term" value="P:protein folding"/>
    <property type="evidence" value="ECO:0007669"/>
    <property type="project" value="InterPro"/>
</dbReference>
<protein>
    <recommendedName>
        <fullName evidence="7">Urease accessory protein UreE</fullName>
    </recommendedName>
</protein>
<dbReference type="GO" id="GO:0019627">
    <property type="term" value="P:urea metabolic process"/>
    <property type="evidence" value="ECO:0007669"/>
    <property type="project" value="InterPro"/>
</dbReference>
<dbReference type="AlphaFoldDB" id="A0A9E8A065"/>
<feature type="region of interest" description="Disordered" evidence="8">
    <location>
        <begin position="138"/>
        <end position="165"/>
    </location>
</feature>
<evidence type="ECO:0000259" key="9">
    <source>
        <dbReference type="SMART" id="SM00988"/>
    </source>
</evidence>
<dbReference type="InterPro" id="IPR012406">
    <property type="entry name" value="UreE"/>
</dbReference>